<keyword evidence="12" id="KW-0520">NAD</keyword>
<dbReference type="EC" id="1.3.99.23" evidence="15"/>
<keyword evidence="13" id="KW-0443">Lipid metabolism</keyword>
<keyword evidence="19" id="KW-1185">Reference proteome</keyword>
<evidence type="ECO:0000256" key="4">
    <source>
        <dbReference type="ARBA" id="ARBA00004406"/>
    </source>
</evidence>
<evidence type="ECO:0000256" key="12">
    <source>
        <dbReference type="ARBA" id="ARBA00023027"/>
    </source>
</evidence>
<keyword evidence="11" id="KW-0560">Oxidoreductase</keyword>
<dbReference type="InterPro" id="IPR036188">
    <property type="entry name" value="FAD/NAD-bd_sf"/>
</dbReference>
<keyword evidence="9" id="KW-0274">FAD</keyword>
<evidence type="ECO:0000256" key="6">
    <source>
        <dbReference type="ARBA" id="ARBA00022630"/>
    </source>
</evidence>
<evidence type="ECO:0000256" key="17">
    <source>
        <dbReference type="ARBA" id="ARBA00048815"/>
    </source>
</evidence>
<keyword evidence="10" id="KW-0521">NADP</keyword>
<keyword evidence="7" id="KW-0732">Signal</keyword>
<evidence type="ECO:0000256" key="7">
    <source>
        <dbReference type="ARBA" id="ARBA00022729"/>
    </source>
</evidence>
<evidence type="ECO:0000256" key="3">
    <source>
        <dbReference type="ARBA" id="ARBA00001974"/>
    </source>
</evidence>
<proteinExistence type="inferred from homology"/>
<evidence type="ECO:0000256" key="10">
    <source>
        <dbReference type="ARBA" id="ARBA00022857"/>
    </source>
</evidence>
<evidence type="ECO:0000313" key="19">
    <source>
        <dbReference type="Proteomes" id="UP001165941"/>
    </source>
</evidence>
<comment type="similarity">
    <text evidence="5">Belongs to the carotenoid/retinoid oxidoreductase family. CrtISO subfamily.</text>
</comment>
<evidence type="ECO:0000256" key="2">
    <source>
        <dbReference type="ARBA" id="ARBA00001937"/>
    </source>
</evidence>
<evidence type="ECO:0000256" key="16">
    <source>
        <dbReference type="ARBA" id="ARBA00041141"/>
    </source>
</evidence>
<comment type="subcellular location">
    <subcellularLocation>
        <location evidence="4">Endoplasmic reticulum membrane</location>
        <topology evidence="4">Peripheral membrane protein</topology>
    </subcellularLocation>
</comment>
<evidence type="ECO:0000313" key="18">
    <source>
        <dbReference type="EMBL" id="NIG60826.1"/>
    </source>
</evidence>
<organism evidence="18 19">
    <name type="scientific">Pontoporia blainvillei</name>
    <name type="common">Franciscana</name>
    <name type="synonym">Delphinus blainvillei</name>
    <dbReference type="NCBI Taxonomy" id="48723"/>
    <lineage>
        <taxon>Eukaryota</taxon>
        <taxon>Metazoa</taxon>
        <taxon>Chordata</taxon>
        <taxon>Craniata</taxon>
        <taxon>Vertebrata</taxon>
        <taxon>Euteleostomi</taxon>
        <taxon>Mammalia</taxon>
        <taxon>Eutheria</taxon>
        <taxon>Laurasiatheria</taxon>
        <taxon>Artiodactyla</taxon>
        <taxon>Whippomorpha</taxon>
        <taxon>Cetacea</taxon>
        <taxon>Odontoceti</taxon>
        <taxon>Pontoporiidae</taxon>
        <taxon>Pontoporia</taxon>
    </lineage>
</organism>
<dbReference type="InterPro" id="IPR052206">
    <property type="entry name" value="Retinol_saturase"/>
</dbReference>
<evidence type="ECO:0000256" key="5">
    <source>
        <dbReference type="ARBA" id="ARBA00005855"/>
    </source>
</evidence>
<evidence type="ECO:0000256" key="13">
    <source>
        <dbReference type="ARBA" id="ARBA00023098"/>
    </source>
</evidence>
<evidence type="ECO:0000256" key="9">
    <source>
        <dbReference type="ARBA" id="ARBA00022827"/>
    </source>
</evidence>
<evidence type="ECO:0000256" key="1">
    <source>
        <dbReference type="ARBA" id="ARBA00001911"/>
    </source>
</evidence>
<evidence type="ECO:0000256" key="8">
    <source>
        <dbReference type="ARBA" id="ARBA00022824"/>
    </source>
</evidence>
<accession>A0ABX0S6W2</accession>
<evidence type="ECO:0000256" key="15">
    <source>
        <dbReference type="ARBA" id="ARBA00038979"/>
    </source>
</evidence>
<name>A0ABX0S6W2_PONBL</name>
<dbReference type="EMBL" id="PGGH01222535">
    <property type="protein sequence ID" value="NIG60826.1"/>
    <property type="molecule type" value="Genomic_DNA"/>
</dbReference>
<comment type="cofactor">
    <cofactor evidence="3">
        <name>FAD</name>
        <dbReference type="ChEBI" id="CHEBI:57692"/>
    </cofactor>
</comment>
<sequence length="243" mass="26028">MVQVLNKYGLLTHFSPFLHASTQSLAEVLRELPASAELQAVLSYIFPTYGVTASHTTFAMHALLVDHYIKGAFYPRGGSSEIAFHTIPVIQRAGGAVLTRAPVQSILLDSAGKACGVTVKKGQELVSIYCPIVISNAGLFNTYEYLLPEKARCLPGPLNPDTVPRRAQCSPRPAFSPGSHATDLASELASLHRKQLPLLLLISALKTVSCASPYLPEGPAASLERELHESQFESISDSGSSDA</sequence>
<gene>
    <name evidence="18" type="ORF">BU61_8836</name>
</gene>
<dbReference type="PANTHER" id="PTHR46091">
    <property type="entry name" value="BLR7054 PROTEIN"/>
    <property type="match status" value="1"/>
</dbReference>
<protein>
    <recommendedName>
        <fullName evidence="16">All-trans-retinol 13,14-reductase</fullName>
        <ecNumber evidence="15">1.3.99.23</ecNumber>
    </recommendedName>
</protein>
<comment type="catalytic activity">
    <reaction evidence="17">
        <text>all-trans-13,14-dihydroretinol + A = all-trans-retinol + AH2</text>
        <dbReference type="Rhea" id="RHEA:19193"/>
        <dbReference type="ChEBI" id="CHEBI:13193"/>
        <dbReference type="ChEBI" id="CHEBI:17336"/>
        <dbReference type="ChEBI" id="CHEBI:17499"/>
        <dbReference type="ChEBI" id="CHEBI:52075"/>
        <dbReference type="EC" id="1.3.99.23"/>
    </reaction>
</comment>
<dbReference type="Proteomes" id="UP001165941">
    <property type="component" value="Unassembled WGS sequence"/>
</dbReference>
<keyword evidence="8" id="KW-0256">Endoplasmic reticulum</keyword>
<dbReference type="PANTHER" id="PTHR46091:SF1">
    <property type="entry name" value="ALL-TRANS-RETINOL 13,14-REDUCTASE"/>
    <property type="match status" value="1"/>
</dbReference>
<keyword evidence="6" id="KW-0285">Flavoprotein</keyword>
<comment type="caution">
    <text evidence="18">The sequence shown here is derived from an EMBL/GenBank/DDBJ whole genome shotgun (WGS) entry which is preliminary data.</text>
</comment>
<evidence type="ECO:0000256" key="11">
    <source>
        <dbReference type="ARBA" id="ARBA00023002"/>
    </source>
</evidence>
<reference evidence="18" key="1">
    <citation type="submission" date="2018-05" db="EMBL/GenBank/DDBJ databases">
        <authorList>
            <person name="Pedro S.L.S."/>
            <person name="Freitas R.C."/>
            <person name="Barreto A.S."/>
            <person name="Lima A.O.S."/>
        </authorList>
    </citation>
    <scope>NUCLEOTIDE SEQUENCE</scope>
    <source>
        <strain evidence="18">BP203</strain>
        <tissue evidence="18">Muscle</tissue>
    </source>
</reference>
<evidence type="ECO:0000256" key="14">
    <source>
        <dbReference type="ARBA" id="ARBA00023136"/>
    </source>
</evidence>
<dbReference type="Gene3D" id="3.50.50.60">
    <property type="entry name" value="FAD/NAD(P)-binding domain"/>
    <property type="match status" value="1"/>
</dbReference>
<dbReference type="SUPFAM" id="SSF51905">
    <property type="entry name" value="FAD/NAD(P)-binding domain"/>
    <property type="match status" value="1"/>
</dbReference>
<keyword evidence="14" id="KW-0472">Membrane</keyword>
<comment type="cofactor">
    <cofactor evidence="1">
        <name>NAD(+)</name>
        <dbReference type="ChEBI" id="CHEBI:57540"/>
    </cofactor>
</comment>
<comment type="cofactor">
    <cofactor evidence="2">
        <name>NADP(+)</name>
        <dbReference type="ChEBI" id="CHEBI:58349"/>
    </cofactor>
</comment>